<dbReference type="OrthoDB" id="786029at2759"/>
<dbReference type="Gene3D" id="3.40.50.620">
    <property type="entry name" value="HUPs"/>
    <property type="match status" value="1"/>
</dbReference>
<accession>A0A9R0JSJ9</accession>
<organism evidence="1 2">
    <name type="scientific">Spinacia oleracea</name>
    <name type="common">Spinach</name>
    <dbReference type="NCBI Taxonomy" id="3562"/>
    <lineage>
        <taxon>Eukaryota</taxon>
        <taxon>Viridiplantae</taxon>
        <taxon>Streptophyta</taxon>
        <taxon>Embryophyta</taxon>
        <taxon>Tracheophyta</taxon>
        <taxon>Spermatophyta</taxon>
        <taxon>Magnoliopsida</taxon>
        <taxon>eudicotyledons</taxon>
        <taxon>Gunneridae</taxon>
        <taxon>Pentapetalae</taxon>
        <taxon>Caryophyllales</taxon>
        <taxon>Chenopodiaceae</taxon>
        <taxon>Chenopodioideae</taxon>
        <taxon>Anserineae</taxon>
        <taxon>Spinacia</taxon>
    </lineage>
</organism>
<dbReference type="GeneID" id="110784893"/>
<keyword evidence="1" id="KW-1185">Reference proteome</keyword>
<protein>
    <recommendedName>
        <fullName evidence="3">UspA domain-containing protein</fullName>
    </recommendedName>
</protein>
<reference evidence="1" key="1">
    <citation type="journal article" date="2021" name="Nat. Commun.">
        <title>Genomic analyses provide insights into spinach domestication and the genetic basis of agronomic traits.</title>
        <authorList>
            <person name="Cai X."/>
            <person name="Sun X."/>
            <person name="Xu C."/>
            <person name="Sun H."/>
            <person name="Wang X."/>
            <person name="Ge C."/>
            <person name="Zhang Z."/>
            <person name="Wang Q."/>
            <person name="Fei Z."/>
            <person name="Jiao C."/>
            <person name="Wang Q."/>
        </authorList>
    </citation>
    <scope>NUCLEOTIDE SEQUENCE [LARGE SCALE GENOMIC DNA]</scope>
    <source>
        <strain evidence="1">cv. Varoflay</strain>
    </source>
</reference>
<dbReference type="PANTHER" id="PTHR47867:SF1">
    <property type="entry name" value="ADENINE NUCLEOTIDE ALPHA HYDROLASES-LIKE SUPERFAMILY PROTEIN"/>
    <property type="match status" value="1"/>
</dbReference>
<dbReference type="InterPro" id="IPR014729">
    <property type="entry name" value="Rossmann-like_a/b/a_fold"/>
</dbReference>
<dbReference type="AlphaFoldDB" id="A0A9R0JSJ9"/>
<evidence type="ECO:0008006" key="3">
    <source>
        <dbReference type="Google" id="ProtNLM"/>
    </source>
</evidence>
<gene>
    <name evidence="2" type="primary">LOC110784893</name>
</gene>
<sequence>MAWKSIESPSYKRRVMVVAEATAESVAALQYVLSHAMQDKDDLILINVAPQPRPSKRAPFIKSFFRRHSDPGLAGISNFDPVSIDAERGGGGGGNGGGKDFLQVMKRACKGTFPNSRIWVEKVEQGSLDNKGALILSRCKELLVDLLVVGQRRHFVSVLLGPRRSFSTGSTQLRGAVSKTVDTVEYLIENSPCTCVAVQKKGQSSGYILNSKTHKNFWLLV</sequence>
<evidence type="ECO:0000313" key="1">
    <source>
        <dbReference type="Proteomes" id="UP000813463"/>
    </source>
</evidence>
<dbReference type="KEGG" id="soe:110784893"/>
<proteinExistence type="predicted"/>
<dbReference type="Proteomes" id="UP000813463">
    <property type="component" value="Chromosome 6"/>
</dbReference>
<dbReference type="RefSeq" id="XP_021845033.1">
    <property type="nucleotide sequence ID" value="XM_021989341.2"/>
</dbReference>
<reference evidence="2" key="2">
    <citation type="submission" date="2025-08" db="UniProtKB">
        <authorList>
            <consortium name="RefSeq"/>
        </authorList>
    </citation>
    <scope>IDENTIFICATION</scope>
    <source>
        <tissue evidence="2">Leaf</tissue>
    </source>
</reference>
<name>A0A9R0JSJ9_SPIOL</name>
<evidence type="ECO:0000313" key="2">
    <source>
        <dbReference type="RefSeq" id="XP_021845033.1"/>
    </source>
</evidence>
<dbReference type="PANTHER" id="PTHR47867">
    <property type="entry name" value="ADENINE NUCLEOTIDE ALPHA HYDROLASES-LIKE SUPERFAMILY PROTEIN"/>
    <property type="match status" value="1"/>
</dbReference>